<dbReference type="EMBL" id="CP013729">
    <property type="protein sequence ID" value="ALV06820.1"/>
    <property type="molecule type" value="Genomic_DNA"/>
</dbReference>
<dbReference type="STRING" id="76731.RD2015_2349"/>
<keyword evidence="3" id="KW-0067">ATP-binding</keyword>
<dbReference type="Proteomes" id="UP000060699">
    <property type="component" value="Chromosome"/>
</dbReference>
<accession>A0A0U3MY71</accession>
<dbReference type="SUPFAM" id="SSF160246">
    <property type="entry name" value="EspE N-terminal domain-like"/>
    <property type="match status" value="2"/>
</dbReference>
<dbReference type="CDD" id="cd01129">
    <property type="entry name" value="PulE-GspE-like"/>
    <property type="match status" value="1"/>
</dbReference>
<dbReference type="OrthoDB" id="5790493at2"/>
<evidence type="ECO:0000313" key="4">
    <source>
        <dbReference type="EMBL" id="ALV06820.1"/>
    </source>
</evidence>
<evidence type="ECO:0000256" key="3">
    <source>
        <dbReference type="ARBA" id="ARBA00022840"/>
    </source>
</evidence>
<dbReference type="AlphaFoldDB" id="A0A0U3MY71"/>
<organism evidence="4 5">
    <name type="scientific">Roseateles depolymerans</name>
    <dbReference type="NCBI Taxonomy" id="76731"/>
    <lineage>
        <taxon>Bacteria</taxon>
        <taxon>Pseudomonadati</taxon>
        <taxon>Pseudomonadota</taxon>
        <taxon>Betaproteobacteria</taxon>
        <taxon>Burkholderiales</taxon>
        <taxon>Sphaerotilaceae</taxon>
        <taxon>Roseateles</taxon>
    </lineage>
</organism>
<protein>
    <submittedName>
        <fullName evidence="4">Type II traffic warden ATPase</fullName>
    </submittedName>
</protein>
<dbReference type="Pfam" id="PF00437">
    <property type="entry name" value="T2SSE"/>
    <property type="match status" value="1"/>
</dbReference>
<dbReference type="InterPro" id="IPR007831">
    <property type="entry name" value="T2SS_GspE_N"/>
</dbReference>
<name>A0A0U3MY71_9BURK</name>
<dbReference type="Pfam" id="PF05157">
    <property type="entry name" value="MshEN"/>
    <property type="match status" value="1"/>
</dbReference>
<dbReference type="InterPro" id="IPR037257">
    <property type="entry name" value="T2SS_E_N_sf"/>
</dbReference>
<dbReference type="Gene3D" id="3.30.300.160">
    <property type="entry name" value="Type II secretion system, protein E, N-terminal domain"/>
    <property type="match status" value="1"/>
</dbReference>
<dbReference type="InterPro" id="IPR027417">
    <property type="entry name" value="P-loop_NTPase"/>
</dbReference>
<dbReference type="KEGG" id="rdp:RD2015_2349"/>
<dbReference type="InterPro" id="IPR001482">
    <property type="entry name" value="T2SS/T4SS_dom"/>
</dbReference>
<dbReference type="PANTHER" id="PTHR30258:SF1">
    <property type="entry name" value="PROTEIN TRANSPORT PROTEIN HOFB HOMOLOG"/>
    <property type="match status" value="1"/>
</dbReference>
<proteinExistence type="inferred from homology"/>
<dbReference type="GO" id="GO:0005524">
    <property type="term" value="F:ATP binding"/>
    <property type="evidence" value="ECO:0007669"/>
    <property type="project" value="UniProtKB-KW"/>
</dbReference>
<evidence type="ECO:0000256" key="2">
    <source>
        <dbReference type="ARBA" id="ARBA00022741"/>
    </source>
</evidence>
<evidence type="ECO:0000256" key="1">
    <source>
        <dbReference type="ARBA" id="ARBA00006611"/>
    </source>
</evidence>
<keyword evidence="5" id="KW-1185">Reference proteome</keyword>
<reference evidence="4 5" key="1">
    <citation type="submission" date="2015-12" db="EMBL/GenBank/DDBJ databases">
        <title>Complete genome of Roseateles depolymerans KCTC 42856.</title>
        <authorList>
            <person name="Kim K.M."/>
        </authorList>
    </citation>
    <scope>NUCLEOTIDE SEQUENCE [LARGE SCALE GENOMIC DNA]</scope>
    <source>
        <strain evidence="4 5">KCTC 42856</strain>
    </source>
</reference>
<dbReference type="Gene3D" id="3.40.50.300">
    <property type="entry name" value="P-loop containing nucleotide triphosphate hydrolases"/>
    <property type="match status" value="1"/>
</dbReference>
<gene>
    <name evidence="4" type="ORF">RD2015_2349</name>
</gene>
<dbReference type="RefSeq" id="WP_083525562.1">
    <property type="nucleotide sequence ID" value="NZ_CP013729.1"/>
</dbReference>
<sequence length="862" mass="95952">MSDPSVPLKWPQTEPGALVEPSRPASLGATPVARTAARRNADGDFEWPTPPFAAYPRPKPQRDPLACEILGLNGSRTVGKVILMVPQERLAQVLVPPARNAMPLKFSQFRALKLLHAIEVPPRDPASVDDPMSLDQRPRDEFRLVYQGGEEFKGTTIGHVESDIGLFLFPPVSDTSDWVRCMFVPREVLTSYEVGDRIGDLLVREQVATTAQVEEAVQEQKDLRDRRVGDILVAQHLVSSEQLMQAIEQQARMPMVRIGEALLALELVTQAQLDEALAQQKNDRSVPLGELLVRKGVVTRAQLQSALARKMGYPLVDVDNFAIEPEAVLKLPLSVARRLEVLPLVVRDGRLIVAMEDPTRRDCIDEVEFITQLKVVPALARVGSLQFALPSAYERYGNQPVSSRDTGLPTLGIDFELDSSDKLIETLEREGQEQVAREAAREEERPIEQSDNSLVRLINTMIIDAHNQHVSDIHIETYPGKDKVRIRFRKDGVLQPHLELPHTYRSALIARIKIMCDLDISERRKPQDGKINFARFSSQHPIELRVATIPTNNGMEDVVMRILASAKPIPMEKLGLSPYNFEQLKIASARPYGMVLCVGPTGSGKTTTLHSVLAQINTPDRKVWTAEDPVEITQAGLRQVQVNPKIDWTFAKALRAFLRADPDVIMVGEIRDEETAEIAVEASLTGHLVLSTLHTNSAPETVTRLLDMGMDPFNFADSLLAVLAQRLVRRLCPSCRKAEPMPDEKLQELLDDYLHVFSAENRPTRESVLAQWQGAYGQPGLLHYHSPGCAKCDNTGFKGRAGLHELLVVSRTLRRLIQTGSRAEELMHQGMAEGMRTLRQDGIAKVLQGVTTLSEVRATSNQ</sequence>
<dbReference type="PANTHER" id="PTHR30258">
    <property type="entry name" value="TYPE II SECRETION SYSTEM PROTEIN GSPE-RELATED"/>
    <property type="match status" value="1"/>
</dbReference>
<dbReference type="Gene3D" id="3.30.450.90">
    <property type="match status" value="1"/>
</dbReference>
<keyword evidence="2" id="KW-0547">Nucleotide-binding</keyword>
<evidence type="ECO:0000313" key="5">
    <source>
        <dbReference type="Proteomes" id="UP000060699"/>
    </source>
</evidence>
<dbReference type="SUPFAM" id="SSF52540">
    <property type="entry name" value="P-loop containing nucleoside triphosphate hydrolases"/>
    <property type="match status" value="1"/>
</dbReference>
<dbReference type="GO" id="GO:0005886">
    <property type="term" value="C:plasma membrane"/>
    <property type="evidence" value="ECO:0007669"/>
    <property type="project" value="TreeGrafter"/>
</dbReference>
<comment type="similarity">
    <text evidence="1">Belongs to the GSP E family.</text>
</comment>
<dbReference type="PROSITE" id="PS00662">
    <property type="entry name" value="T2SP_E"/>
    <property type="match status" value="1"/>
</dbReference>
<dbReference type="PATRIC" id="fig|76731.3.peg.2405"/>
<dbReference type="GO" id="GO:0016887">
    <property type="term" value="F:ATP hydrolysis activity"/>
    <property type="evidence" value="ECO:0007669"/>
    <property type="project" value="TreeGrafter"/>
</dbReference>